<comment type="subcellular location">
    <subcellularLocation>
        <location evidence="3">Cytoplasm</location>
    </subcellularLocation>
</comment>
<keyword evidence="3 5" id="KW-0418">Kinase</keyword>
<keyword evidence="1 3" id="KW-0547">Nucleotide-binding</keyword>
<dbReference type="PROSITE" id="PS51219">
    <property type="entry name" value="DPCK"/>
    <property type="match status" value="1"/>
</dbReference>
<dbReference type="CDD" id="cd02022">
    <property type="entry name" value="DPCK"/>
    <property type="match status" value="1"/>
</dbReference>
<dbReference type="InterPro" id="IPR027417">
    <property type="entry name" value="P-loop_NTPase"/>
</dbReference>
<accession>A0ABS4H5I3</accession>
<dbReference type="PANTHER" id="PTHR10695">
    <property type="entry name" value="DEPHOSPHO-COA KINASE-RELATED"/>
    <property type="match status" value="1"/>
</dbReference>
<proteinExistence type="inferred from homology"/>
<keyword evidence="6" id="KW-1185">Reference proteome</keyword>
<evidence type="ECO:0000256" key="4">
    <source>
        <dbReference type="NCBIfam" id="TIGR00152"/>
    </source>
</evidence>
<comment type="catalytic activity">
    <reaction evidence="3">
        <text>3'-dephospho-CoA + ATP = ADP + CoA + H(+)</text>
        <dbReference type="Rhea" id="RHEA:18245"/>
        <dbReference type="ChEBI" id="CHEBI:15378"/>
        <dbReference type="ChEBI" id="CHEBI:30616"/>
        <dbReference type="ChEBI" id="CHEBI:57287"/>
        <dbReference type="ChEBI" id="CHEBI:57328"/>
        <dbReference type="ChEBI" id="CHEBI:456216"/>
        <dbReference type="EC" id="2.7.1.24"/>
    </reaction>
</comment>
<organism evidence="5 6">
    <name type="scientific">Paenibacillus sediminis</name>
    <dbReference type="NCBI Taxonomy" id="664909"/>
    <lineage>
        <taxon>Bacteria</taxon>
        <taxon>Bacillati</taxon>
        <taxon>Bacillota</taxon>
        <taxon>Bacilli</taxon>
        <taxon>Bacillales</taxon>
        <taxon>Paenibacillaceae</taxon>
        <taxon>Paenibacillus</taxon>
    </lineage>
</organism>
<comment type="pathway">
    <text evidence="3">Cofactor biosynthesis; coenzyme A biosynthesis; CoA from (R)-pantothenate: step 5/5.</text>
</comment>
<evidence type="ECO:0000313" key="6">
    <source>
        <dbReference type="Proteomes" id="UP001519273"/>
    </source>
</evidence>
<keyword evidence="3" id="KW-0963">Cytoplasm</keyword>
<sequence>MNIGLTGGIATGKSTVSSFLVNRGALLIDADAIAREVMLPGHPVLEAVVGRFGQAILQEDGTLNRKKLGEHIFTHPEERKALEAITHPAIRAEIRFRLEKYQQDFPNKLVVADIPLLYESGLENLFEEVMVVYVPREIQIQRLMQRDQISMEQAEARLRAQMDIEVKKQKADIVIDNSHGLAETEKQIELFWQGKGLS</sequence>
<keyword evidence="3" id="KW-0173">Coenzyme A biosynthesis</keyword>
<keyword evidence="3 5" id="KW-0808">Transferase</keyword>
<dbReference type="InterPro" id="IPR001977">
    <property type="entry name" value="Depp_CoAkinase"/>
</dbReference>
<evidence type="ECO:0000256" key="2">
    <source>
        <dbReference type="ARBA" id="ARBA00022840"/>
    </source>
</evidence>
<gene>
    <name evidence="3" type="primary">coaE</name>
    <name evidence="5" type="ORF">J2Z20_002708</name>
</gene>
<name>A0ABS4H5I3_9BACL</name>
<dbReference type="Pfam" id="PF01121">
    <property type="entry name" value="CoaE"/>
    <property type="match status" value="1"/>
</dbReference>
<dbReference type="PANTHER" id="PTHR10695:SF46">
    <property type="entry name" value="BIFUNCTIONAL COENZYME A SYNTHASE-RELATED"/>
    <property type="match status" value="1"/>
</dbReference>
<dbReference type="Gene3D" id="3.40.50.300">
    <property type="entry name" value="P-loop containing nucleotide triphosphate hydrolases"/>
    <property type="match status" value="1"/>
</dbReference>
<evidence type="ECO:0000313" key="5">
    <source>
        <dbReference type="EMBL" id="MBP1937793.1"/>
    </source>
</evidence>
<comment type="similarity">
    <text evidence="3">Belongs to the CoaE family.</text>
</comment>
<reference evidence="5 6" key="1">
    <citation type="submission" date="2021-03" db="EMBL/GenBank/DDBJ databases">
        <title>Genomic Encyclopedia of Type Strains, Phase IV (KMG-IV): sequencing the most valuable type-strain genomes for metagenomic binning, comparative biology and taxonomic classification.</title>
        <authorList>
            <person name="Goeker M."/>
        </authorList>
    </citation>
    <scope>NUCLEOTIDE SEQUENCE [LARGE SCALE GENOMIC DNA]</scope>
    <source>
        <strain evidence="5 6">DSM 23491</strain>
    </source>
</reference>
<dbReference type="EC" id="2.7.1.24" evidence="3 4"/>
<dbReference type="SUPFAM" id="SSF52540">
    <property type="entry name" value="P-loop containing nucleoside triphosphate hydrolases"/>
    <property type="match status" value="1"/>
</dbReference>
<comment type="caution">
    <text evidence="5">The sequence shown here is derived from an EMBL/GenBank/DDBJ whole genome shotgun (WGS) entry which is preliminary data.</text>
</comment>
<dbReference type="EMBL" id="JAGGKP010000007">
    <property type="protein sequence ID" value="MBP1937793.1"/>
    <property type="molecule type" value="Genomic_DNA"/>
</dbReference>
<dbReference type="RefSeq" id="WP_209851060.1">
    <property type="nucleotide sequence ID" value="NZ_CBCRVE010000004.1"/>
</dbReference>
<comment type="function">
    <text evidence="3">Catalyzes the phosphorylation of the 3'-hydroxyl group of dephosphocoenzyme A to form coenzyme A.</text>
</comment>
<protein>
    <recommendedName>
        <fullName evidence="3 4">Dephospho-CoA kinase</fullName>
        <ecNumber evidence="3 4">2.7.1.24</ecNumber>
    </recommendedName>
    <alternativeName>
        <fullName evidence="3">Dephosphocoenzyme A kinase</fullName>
    </alternativeName>
</protein>
<dbReference type="HAMAP" id="MF_00376">
    <property type="entry name" value="Dephospho_CoA_kinase"/>
    <property type="match status" value="1"/>
</dbReference>
<evidence type="ECO:0000256" key="1">
    <source>
        <dbReference type="ARBA" id="ARBA00022741"/>
    </source>
</evidence>
<dbReference type="Proteomes" id="UP001519273">
    <property type="component" value="Unassembled WGS sequence"/>
</dbReference>
<feature type="binding site" evidence="3">
    <location>
        <begin position="10"/>
        <end position="15"/>
    </location>
    <ligand>
        <name>ATP</name>
        <dbReference type="ChEBI" id="CHEBI:30616"/>
    </ligand>
</feature>
<dbReference type="NCBIfam" id="TIGR00152">
    <property type="entry name" value="dephospho-CoA kinase"/>
    <property type="match status" value="1"/>
</dbReference>
<dbReference type="GO" id="GO:0004140">
    <property type="term" value="F:dephospho-CoA kinase activity"/>
    <property type="evidence" value="ECO:0007669"/>
    <property type="project" value="UniProtKB-EC"/>
</dbReference>
<evidence type="ECO:0000256" key="3">
    <source>
        <dbReference type="HAMAP-Rule" id="MF_00376"/>
    </source>
</evidence>
<keyword evidence="2 3" id="KW-0067">ATP-binding</keyword>